<evidence type="ECO:0000313" key="2">
    <source>
        <dbReference type="EMBL" id="OIR12183.1"/>
    </source>
</evidence>
<dbReference type="AlphaFoldDB" id="A0A1J5SUM5"/>
<name>A0A1J5SUM5_9ZZZZ</name>
<organism evidence="2">
    <name type="scientific">mine drainage metagenome</name>
    <dbReference type="NCBI Taxonomy" id="410659"/>
    <lineage>
        <taxon>unclassified sequences</taxon>
        <taxon>metagenomes</taxon>
        <taxon>ecological metagenomes</taxon>
    </lineage>
</organism>
<comment type="caution">
    <text evidence="2">The sequence shown here is derived from an EMBL/GenBank/DDBJ whole genome shotgun (WGS) entry which is preliminary data.</text>
</comment>
<evidence type="ECO:0000256" key="1">
    <source>
        <dbReference type="SAM" id="Phobius"/>
    </source>
</evidence>
<feature type="transmembrane region" description="Helical" evidence="1">
    <location>
        <begin position="17"/>
        <end position="34"/>
    </location>
</feature>
<protein>
    <submittedName>
        <fullName evidence="2">Uncharacterized protein</fullName>
    </submittedName>
</protein>
<keyword evidence="1" id="KW-0812">Transmembrane</keyword>
<reference evidence="2" key="1">
    <citation type="submission" date="2016-10" db="EMBL/GenBank/DDBJ databases">
        <title>Sequence of Gallionella enrichment culture.</title>
        <authorList>
            <person name="Poehlein A."/>
            <person name="Muehling M."/>
            <person name="Daniel R."/>
        </authorList>
    </citation>
    <scope>NUCLEOTIDE SEQUENCE</scope>
</reference>
<sequence>MEVHHHPQIEKKSFKEYLLEGLMIFLAVTMGFFAENIREYSSDKTKEKEYIENIKKDLARDTSNLNIWIDALYKRVESFDSLITILQQPGPTDKGQDLYYFARVATRSGRFEINLNSFNEMKNSGNTRLIKKRELLNGMLDYEKNIYKYEQLGLLEAKENEMVYPLIGLLFDASVFEKMFIHSNELRSQISEKDFATGSRFYIRRPEGNPQLRNRNPDLINQMIYFLHQRKSTFFGETTILLNQKKMAIDLIELFTKEYHLENK</sequence>
<accession>A0A1J5SUM5</accession>
<keyword evidence="1" id="KW-1133">Transmembrane helix</keyword>
<dbReference type="EMBL" id="MLJW01000018">
    <property type="protein sequence ID" value="OIR12183.1"/>
    <property type="molecule type" value="Genomic_DNA"/>
</dbReference>
<keyword evidence="1" id="KW-0472">Membrane</keyword>
<proteinExistence type="predicted"/>
<gene>
    <name evidence="2" type="ORF">GALL_64340</name>
</gene>